<protein>
    <submittedName>
        <fullName evidence="2">Uncharacterized protein</fullName>
    </submittedName>
</protein>
<feature type="region of interest" description="Disordered" evidence="1">
    <location>
        <begin position="39"/>
        <end position="69"/>
    </location>
</feature>
<dbReference type="HOGENOM" id="CLU_2438119_0_0_4"/>
<sequence>MDDFSVPEEVNKTNREHPIVDSRSQFISHFSFNAFKEGSHSDTPFSPASPIISIESPSNNKRGAAQKTDSCFWNKNRGAAAIQAKPSIVK</sequence>
<name>F3QNS6_9BURK</name>
<feature type="compositionally biased region" description="Low complexity" evidence="1">
    <location>
        <begin position="46"/>
        <end position="58"/>
    </location>
</feature>
<organism evidence="2 3">
    <name type="scientific">Parasutterella excrementihominis YIT 11859</name>
    <dbReference type="NCBI Taxonomy" id="762966"/>
    <lineage>
        <taxon>Bacteria</taxon>
        <taxon>Pseudomonadati</taxon>
        <taxon>Pseudomonadota</taxon>
        <taxon>Betaproteobacteria</taxon>
        <taxon>Burkholderiales</taxon>
        <taxon>Sutterellaceae</taxon>
        <taxon>Parasutterella</taxon>
    </lineage>
</organism>
<dbReference type="Proteomes" id="UP000005156">
    <property type="component" value="Unassembled WGS sequence"/>
</dbReference>
<gene>
    <name evidence="2" type="ORF">HMPREF9439_02612</name>
</gene>
<evidence type="ECO:0000256" key="1">
    <source>
        <dbReference type="SAM" id="MobiDB-lite"/>
    </source>
</evidence>
<keyword evidence="3" id="KW-1185">Reference proteome</keyword>
<comment type="caution">
    <text evidence="2">The sequence shown here is derived from an EMBL/GenBank/DDBJ whole genome shotgun (WGS) entry which is preliminary data.</text>
</comment>
<accession>F3QNS6</accession>
<evidence type="ECO:0000313" key="2">
    <source>
        <dbReference type="EMBL" id="EGG50627.1"/>
    </source>
</evidence>
<dbReference type="RefSeq" id="WP_008865038.1">
    <property type="nucleotide sequence ID" value="NZ_GL883761.1"/>
</dbReference>
<dbReference type="AlphaFoldDB" id="F3QNS6"/>
<reference evidence="2 3" key="1">
    <citation type="submission" date="2011-02" db="EMBL/GenBank/DDBJ databases">
        <authorList>
            <person name="Weinstock G."/>
            <person name="Sodergren E."/>
            <person name="Clifton S."/>
            <person name="Fulton L."/>
            <person name="Fulton B."/>
            <person name="Courtney L."/>
            <person name="Fronick C."/>
            <person name="Harrison M."/>
            <person name="Strong C."/>
            <person name="Farmer C."/>
            <person name="Delahaunty K."/>
            <person name="Markovic C."/>
            <person name="Hall O."/>
            <person name="Minx P."/>
            <person name="Tomlinson C."/>
            <person name="Mitreva M."/>
            <person name="Hou S."/>
            <person name="Chen J."/>
            <person name="Wollam A."/>
            <person name="Pepin K.H."/>
            <person name="Johnson M."/>
            <person name="Bhonagiri V."/>
            <person name="Zhang X."/>
            <person name="Suruliraj S."/>
            <person name="Warren W."/>
            <person name="Chinwalla A."/>
            <person name="Mardis E.R."/>
            <person name="Wilson R.K."/>
        </authorList>
    </citation>
    <scope>NUCLEOTIDE SEQUENCE [LARGE SCALE GENOMIC DNA]</scope>
    <source>
        <strain evidence="2 3">YIT 11859</strain>
    </source>
</reference>
<evidence type="ECO:0000313" key="3">
    <source>
        <dbReference type="Proteomes" id="UP000005156"/>
    </source>
</evidence>
<dbReference type="GeneID" id="51807204"/>
<proteinExistence type="predicted"/>
<dbReference type="EMBL" id="AFBP01000096">
    <property type="protein sequence ID" value="EGG50627.1"/>
    <property type="molecule type" value="Genomic_DNA"/>
</dbReference>